<organism evidence="1 2">
    <name type="scientific">Thermus oshimai JL-2</name>
    <dbReference type="NCBI Taxonomy" id="751945"/>
    <lineage>
        <taxon>Bacteria</taxon>
        <taxon>Thermotogati</taxon>
        <taxon>Deinococcota</taxon>
        <taxon>Deinococci</taxon>
        <taxon>Thermales</taxon>
        <taxon>Thermaceae</taxon>
        <taxon>Thermus</taxon>
    </lineage>
</organism>
<proteinExistence type="predicted"/>
<dbReference type="Gene3D" id="3.30.1490.300">
    <property type="match status" value="1"/>
</dbReference>
<dbReference type="InterPro" id="IPR050696">
    <property type="entry name" value="FtsA/MreB"/>
</dbReference>
<dbReference type="HOGENOM" id="CLU_050686_0_2_0"/>
<protein>
    <submittedName>
        <fullName evidence="1">Type IV pilus assembly protein PilM</fullName>
    </submittedName>
</protein>
<dbReference type="Proteomes" id="UP000000211">
    <property type="component" value="Chromosome"/>
</dbReference>
<evidence type="ECO:0000313" key="1">
    <source>
        <dbReference type="EMBL" id="AFV75513.1"/>
    </source>
</evidence>
<accession>K7QVV6</accession>
<dbReference type="SMR" id="K7QVV6"/>
<dbReference type="Gene3D" id="3.30.420.40">
    <property type="match status" value="2"/>
</dbReference>
<dbReference type="eggNOG" id="COG4972">
    <property type="taxonomic scope" value="Bacteria"/>
</dbReference>
<gene>
    <name evidence="1" type="ORF">Theos_0439</name>
</gene>
<dbReference type="InterPro" id="IPR043129">
    <property type="entry name" value="ATPase_NBD"/>
</dbReference>
<dbReference type="EMBL" id="CP003249">
    <property type="protein sequence ID" value="AFV75513.1"/>
    <property type="molecule type" value="Genomic_DNA"/>
</dbReference>
<dbReference type="KEGG" id="tos:Theos_0439"/>
<dbReference type="RefSeq" id="WP_016328709.1">
    <property type="nucleotide sequence ID" value="NC_019386.1"/>
</dbReference>
<name>K7QVV6_THEOS</name>
<dbReference type="STRING" id="751945.Theos_0439"/>
<dbReference type="AlphaFoldDB" id="K7QVV6"/>
<reference evidence="1 2" key="1">
    <citation type="journal article" date="2013" name="Genome Announc.">
        <title>Whole Genome Sequencing of Thermus oshimai JL-2 and Thermus thermophilus JL-18, Incomplete Denitrifiers from the United States Great Basin.</title>
        <authorList>
            <person name="Murugapiran S.K."/>
            <person name="Huntemann M."/>
            <person name="Wei C.L."/>
            <person name="Han J."/>
            <person name="Detter J.C."/>
            <person name="Han C.S."/>
            <person name="Erkkila T.H."/>
            <person name="Teshima H."/>
            <person name="Chen A."/>
            <person name="Kyrpides N."/>
            <person name="Mavrommatis K."/>
            <person name="Markowitz V."/>
            <person name="Szeto E."/>
            <person name="Ivanova N."/>
            <person name="Pagani I."/>
            <person name="Lam J."/>
            <person name="McDonald A.I."/>
            <person name="Dodsworth J.A."/>
            <person name="Pati A."/>
            <person name="Goodwin L."/>
            <person name="Peters L."/>
            <person name="Pitluck S."/>
            <person name="Woyke T."/>
            <person name="Hedlund B.P."/>
        </authorList>
    </citation>
    <scope>NUCLEOTIDE SEQUENCE</scope>
    <source>
        <strain evidence="1 2">JL-2</strain>
    </source>
</reference>
<evidence type="ECO:0000313" key="2">
    <source>
        <dbReference type="Proteomes" id="UP000000211"/>
    </source>
</evidence>
<dbReference type="CDD" id="cd24049">
    <property type="entry name" value="ASKHA_NBD_PilM"/>
    <property type="match status" value="1"/>
</dbReference>
<dbReference type="PANTHER" id="PTHR32432:SF3">
    <property type="entry name" value="ETHANOLAMINE UTILIZATION PROTEIN EUTJ"/>
    <property type="match status" value="1"/>
</dbReference>
<dbReference type="PIRSF" id="PIRSF019169">
    <property type="entry name" value="PilM"/>
    <property type="match status" value="1"/>
</dbReference>
<dbReference type="SUPFAM" id="SSF53067">
    <property type="entry name" value="Actin-like ATPase domain"/>
    <property type="match status" value="2"/>
</dbReference>
<dbReference type="PANTHER" id="PTHR32432">
    <property type="entry name" value="CELL DIVISION PROTEIN FTSA-RELATED"/>
    <property type="match status" value="1"/>
</dbReference>
<sequence>MVQRLFRQGALSRLFKPRVEALGLEIGAAHLKLVELSGNPPALKAWAMRPTPPGTLVDGLIAEPSALAQELRELLAEARTKKRYVVTAAPNLSVILRTVQVPKMPAKEMEEAVRWEAERYIPFPIDEVVLDYAPLTPLEEAEEGEQVEVMVGAARKESVAGLIEALRGAGLIPVVVDVKPFAGLYPLEEKLTEGPVTLSVDIGAESTSLVLTQGDRPLYVRILTLSGKDFTEAIGKAFGLDLISAEEVKRTYGLATIPTEDEELLLDFDAERERYSPARIYDAIRPVLVELTQEIRRSLEFFRVQMGDLQPEVGYLTGGGSKLRGLPTLLTDTLGVSFEVPNPWEGIAVDPKRFDLEELKGLAPEFMVPVGLALRGVSPLD</sequence>
<dbReference type="PATRIC" id="fig|751945.3.peg.429"/>
<dbReference type="InterPro" id="IPR005883">
    <property type="entry name" value="PilM"/>
</dbReference>
<dbReference type="Pfam" id="PF11104">
    <property type="entry name" value="PilM_2"/>
    <property type="match status" value="1"/>
</dbReference>
<dbReference type="NCBIfam" id="TIGR01175">
    <property type="entry name" value="pilM"/>
    <property type="match status" value="1"/>
</dbReference>
<keyword evidence="2" id="KW-1185">Reference proteome</keyword>
<dbReference type="OrthoDB" id="9773403at2"/>